<evidence type="ECO:0000313" key="1">
    <source>
        <dbReference type="EMBL" id="VEP14742.1"/>
    </source>
</evidence>
<name>A0A563VTD9_9CYAN</name>
<dbReference type="AlphaFoldDB" id="A0A563VTD9"/>
<dbReference type="Proteomes" id="UP000320055">
    <property type="component" value="Unassembled WGS sequence"/>
</dbReference>
<gene>
    <name evidence="1" type="ORF">H1P_2830010</name>
</gene>
<evidence type="ECO:0000313" key="2">
    <source>
        <dbReference type="Proteomes" id="UP000320055"/>
    </source>
</evidence>
<reference evidence="1 2" key="1">
    <citation type="submission" date="2019-01" db="EMBL/GenBank/DDBJ databases">
        <authorList>
            <person name="Brito A."/>
        </authorList>
    </citation>
    <scope>NUCLEOTIDE SEQUENCE [LARGE SCALE GENOMIC DNA]</scope>
    <source>
        <strain evidence="1">1</strain>
    </source>
</reference>
<proteinExistence type="predicted"/>
<organism evidence="1 2">
    <name type="scientific">Hyella patelloides LEGE 07179</name>
    <dbReference type="NCBI Taxonomy" id="945734"/>
    <lineage>
        <taxon>Bacteria</taxon>
        <taxon>Bacillati</taxon>
        <taxon>Cyanobacteriota</taxon>
        <taxon>Cyanophyceae</taxon>
        <taxon>Pleurocapsales</taxon>
        <taxon>Hyellaceae</taxon>
        <taxon>Hyella</taxon>
    </lineage>
</organism>
<dbReference type="EMBL" id="CAACVJ010000205">
    <property type="protein sequence ID" value="VEP14742.1"/>
    <property type="molecule type" value="Genomic_DNA"/>
</dbReference>
<sequence>MRLHWILGVGDRARSRRNRLAMRLNEQLTDVTIYKDESVRKLLHLIGSK</sequence>
<accession>A0A563VTD9</accession>
<protein>
    <submittedName>
        <fullName evidence="1">Uncharacterized protein</fullName>
    </submittedName>
</protein>
<keyword evidence="2" id="KW-1185">Reference proteome</keyword>